<evidence type="ECO:0000259" key="2">
    <source>
        <dbReference type="Pfam" id="PF05347"/>
    </source>
</evidence>
<dbReference type="GO" id="GO:1990221">
    <property type="term" value="C:L-cysteine desulfurase complex"/>
    <property type="evidence" value="ECO:0007669"/>
    <property type="project" value="TreeGrafter"/>
</dbReference>
<organism evidence="4">
    <name type="scientific">Thrips palmi</name>
    <name type="common">Melon thrips</name>
    <dbReference type="NCBI Taxonomy" id="161013"/>
    <lineage>
        <taxon>Eukaryota</taxon>
        <taxon>Metazoa</taxon>
        <taxon>Ecdysozoa</taxon>
        <taxon>Arthropoda</taxon>
        <taxon>Hexapoda</taxon>
        <taxon>Insecta</taxon>
        <taxon>Pterygota</taxon>
        <taxon>Neoptera</taxon>
        <taxon>Paraneoptera</taxon>
        <taxon>Thysanoptera</taxon>
        <taxon>Terebrantia</taxon>
        <taxon>Thripoidea</taxon>
        <taxon>Thripidae</taxon>
        <taxon>Thrips</taxon>
    </lineage>
</organism>
<dbReference type="OrthoDB" id="275715at2759"/>
<dbReference type="CTD" id="31186"/>
<evidence type="ECO:0000313" key="4">
    <source>
        <dbReference type="RefSeq" id="XP_034243607.1"/>
    </source>
</evidence>
<dbReference type="InterPro" id="IPR045297">
    <property type="entry name" value="Complex1_LYR_LYRM4"/>
</dbReference>
<feature type="domain" description="Complex 1 LYR protein" evidence="2">
    <location>
        <begin position="7"/>
        <end position="63"/>
    </location>
</feature>
<dbReference type="PANTHER" id="PTHR13166:SF7">
    <property type="entry name" value="LYR MOTIF-CONTAINING PROTEIN 4"/>
    <property type="match status" value="1"/>
</dbReference>
<dbReference type="CDD" id="cd20264">
    <property type="entry name" value="Complex1_LYR_LYRM4"/>
    <property type="match status" value="1"/>
</dbReference>
<dbReference type="GeneID" id="117646635"/>
<dbReference type="Proteomes" id="UP000515158">
    <property type="component" value="Unplaced"/>
</dbReference>
<evidence type="ECO:0000256" key="1">
    <source>
        <dbReference type="ARBA" id="ARBA00009508"/>
    </source>
</evidence>
<protein>
    <submittedName>
        <fullName evidence="4">LYR motif-containing protein 4</fullName>
    </submittedName>
</protein>
<dbReference type="InParanoid" id="A0A6P8Z9C9"/>
<dbReference type="PANTHER" id="PTHR13166">
    <property type="entry name" value="PROTEIN C6ORF149"/>
    <property type="match status" value="1"/>
</dbReference>
<dbReference type="Pfam" id="PF05347">
    <property type="entry name" value="Complex1_LYR"/>
    <property type="match status" value="1"/>
</dbReference>
<sequence length="87" mass="10380">MSALRSEILTLYKSLLKEGRKFSNYNFRMYALRRVKDNFRENISETNPKKIEEFLSFGKQNLESLKRQVIVGNLYKMDDLVIEKKTL</sequence>
<evidence type="ECO:0000313" key="3">
    <source>
        <dbReference type="Proteomes" id="UP000515158"/>
    </source>
</evidence>
<dbReference type="GO" id="GO:0005739">
    <property type="term" value="C:mitochondrion"/>
    <property type="evidence" value="ECO:0007669"/>
    <property type="project" value="TreeGrafter"/>
</dbReference>
<gene>
    <name evidence="4" type="primary">LOC117646635</name>
</gene>
<dbReference type="FunCoup" id="A0A6P8Z9C9">
    <property type="interactions" value="1841"/>
</dbReference>
<proteinExistence type="inferred from homology"/>
<dbReference type="AlphaFoldDB" id="A0A6P8Z9C9"/>
<keyword evidence="3" id="KW-1185">Reference proteome</keyword>
<dbReference type="GO" id="GO:0016226">
    <property type="term" value="P:iron-sulfur cluster assembly"/>
    <property type="evidence" value="ECO:0007669"/>
    <property type="project" value="InterPro"/>
</dbReference>
<dbReference type="RefSeq" id="XP_034243607.1">
    <property type="nucleotide sequence ID" value="XM_034387716.1"/>
</dbReference>
<dbReference type="KEGG" id="tpal:117646635"/>
<reference evidence="4" key="1">
    <citation type="submission" date="2025-08" db="UniProtKB">
        <authorList>
            <consortium name="RefSeq"/>
        </authorList>
    </citation>
    <scope>IDENTIFICATION</scope>
    <source>
        <tissue evidence="4">Total insect</tissue>
    </source>
</reference>
<dbReference type="InterPro" id="IPR051522">
    <property type="entry name" value="ISC_assembly_LYR"/>
</dbReference>
<accession>A0A6P8Z9C9</accession>
<dbReference type="InterPro" id="IPR008011">
    <property type="entry name" value="Complex1_LYR_dom"/>
</dbReference>
<name>A0A6P8Z9C9_THRPL</name>
<comment type="similarity">
    <text evidence="1">Belongs to the complex I LYR family.</text>
</comment>